<dbReference type="GO" id="GO:0004252">
    <property type="term" value="F:serine-type endopeptidase activity"/>
    <property type="evidence" value="ECO:0007669"/>
    <property type="project" value="InterPro"/>
</dbReference>
<keyword evidence="4" id="KW-0720">Serine protease</keyword>
<dbReference type="PROSITE" id="PS00134">
    <property type="entry name" value="TRYPSIN_HIS"/>
    <property type="match status" value="1"/>
</dbReference>
<dbReference type="GO" id="GO:0005576">
    <property type="term" value="C:extracellular region"/>
    <property type="evidence" value="ECO:0007669"/>
    <property type="project" value="UniProtKB-SubCell"/>
</dbReference>
<protein>
    <submittedName>
        <fullName evidence="9">Trypsin, alkaline B-like</fullName>
    </submittedName>
</protein>
<dbReference type="GeneID" id="112044228"/>
<dbReference type="InterPro" id="IPR043504">
    <property type="entry name" value="Peptidase_S1_PA_chymotrypsin"/>
</dbReference>
<dbReference type="PANTHER" id="PTHR24276:SF91">
    <property type="entry name" value="AT26814P-RELATED"/>
    <property type="match status" value="1"/>
</dbReference>
<reference evidence="8" key="1">
    <citation type="submission" date="2025-05" db="UniProtKB">
        <authorList>
            <consortium name="RefSeq"/>
        </authorList>
    </citation>
    <scope>NUCLEOTIDE SEQUENCE [LARGE SCALE GENOMIC DNA]</scope>
</reference>
<dbReference type="InterPro" id="IPR001254">
    <property type="entry name" value="Trypsin_dom"/>
</dbReference>
<evidence type="ECO:0000313" key="9">
    <source>
        <dbReference type="RefSeq" id="XP_023935762.2"/>
    </source>
</evidence>
<keyword evidence="8" id="KW-1185">Reference proteome</keyword>
<evidence type="ECO:0000259" key="7">
    <source>
        <dbReference type="PROSITE" id="PS50240"/>
    </source>
</evidence>
<organism evidence="8 9">
    <name type="scientific">Bicyclus anynana</name>
    <name type="common">Squinting bush brown butterfly</name>
    <dbReference type="NCBI Taxonomy" id="110368"/>
    <lineage>
        <taxon>Eukaryota</taxon>
        <taxon>Metazoa</taxon>
        <taxon>Ecdysozoa</taxon>
        <taxon>Arthropoda</taxon>
        <taxon>Hexapoda</taxon>
        <taxon>Insecta</taxon>
        <taxon>Pterygota</taxon>
        <taxon>Neoptera</taxon>
        <taxon>Endopterygota</taxon>
        <taxon>Lepidoptera</taxon>
        <taxon>Glossata</taxon>
        <taxon>Ditrysia</taxon>
        <taxon>Papilionoidea</taxon>
        <taxon>Nymphalidae</taxon>
        <taxon>Satyrinae</taxon>
        <taxon>Satyrini</taxon>
        <taxon>Mycalesina</taxon>
        <taxon>Bicyclus</taxon>
    </lineage>
</organism>
<dbReference type="InterPro" id="IPR009003">
    <property type="entry name" value="Peptidase_S1_PA"/>
</dbReference>
<dbReference type="Proteomes" id="UP001652582">
    <property type="component" value="Chromosome 1"/>
</dbReference>
<dbReference type="OrthoDB" id="9425590at2759"/>
<dbReference type="SUPFAM" id="SSF50494">
    <property type="entry name" value="Trypsin-like serine proteases"/>
    <property type="match status" value="1"/>
</dbReference>
<dbReference type="CDD" id="cd00190">
    <property type="entry name" value="Tryp_SPc"/>
    <property type="match status" value="1"/>
</dbReference>
<dbReference type="PANTHER" id="PTHR24276">
    <property type="entry name" value="POLYSERASE-RELATED"/>
    <property type="match status" value="1"/>
</dbReference>
<evidence type="ECO:0000256" key="1">
    <source>
        <dbReference type="ARBA" id="ARBA00007664"/>
    </source>
</evidence>
<dbReference type="SMART" id="SM00020">
    <property type="entry name" value="Tryp_SPc"/>
    <property type="match status" value="1"/>
</dbReference>
<feature type="signal peptide" evidence="6">
    <location>
        <begin position="1"/>
        <end position="18"/>
    </location>
</feature>
<dbReference type="PROSITE" id="PS50240">
    <property type="entry name" value="TRYPSIN_DOM"/>
    <property type="match status" value="1"/>
</dbReference>
<sequence length="257" mass="28291">MLKIYVLALLMLVGNLNASPVQRIMGGAATSIEMYPFATPLLRTMDFRTYVQTCAGTILTKAALLTAAHCIYGENPNRWRFRVGSTFASSEGLVYDISNFILHSKYNLRTYDNDVAIIKSHSTILLGGGVIEVATVAGANYRIADNQPVWAIGWGSTSFGGQKSESLRHVQVWTVNQYTCRFRYADLGLRAVTDNMLCAGWLDVGGRDQCQDDAGGPLLHNDIVVGIVSWGHRCGLPRYPGVYTRLSSFNDWIALNS</sequence>
<dbReference type="AlphaFoldDB" id="A0A6J1MS91"/>
<evidence type="ECO:0000313" key="8">
    <source>
        <dbReference type="Proteomes" id="UP001652582"/>
    </source>
</evidence>
<accession>A0A6J1MS91</accession>
<dbReference type="KEGG" id="bany:112044228"/>
<evidence type="ECO:0000256" key="5">
    <source>
        <dbReference type="ARBA" id="ARBA00023157"/>
    </source>
</evidence>
<gene>
    <name evidence="9" type="primary">LOC112044228</name>
</gene>
<dbReference type="InterPro" id="IPR050430">
    <property type="entry name" value="Peptidase_S1"/>
</dbReference>
<dbReference type="PRINTS" id="PR00722">
    <property type="entry name" value="CHYMOTRYPSIN"/>
</dbReference>
<evidence type="ECO:0000256" key="6">
    <source>
        <dbReference type="SAM" id="SignalP"/>
    </source>
</evidence>
<name>A0A6J1MS91_BICAN</name>
<reference evidence="9" key="2">
    <citation type="submission" date="2025-08" db="UniProtKB">
        <authorList>
            <consortium name="RefSeq"/>
        </authorList>
    </citation>
    <scope>IDENTIFICATION</scope>
</reference>
<dbReference type="InterPro" id="IPR018114">
    <property type="entry name" value="TRYPSIN_HIS"/>
</dbReference>
<feature type="domain" description="Peptidase S1" evidence="7">
    <location>
        <begin position="24"/>
        <end position="257"/>
    </location>
</feature>
<proteinExistence type="inferred from homology"/>
<dbReference type="Gene3D" id="2.40.10.10">
    <property type="entry name" value="Trypsin-like serine proteases"/>
    <property type="match status" value="1"/>
</dbReference>
<dbReference type="GO" id="GO:0090729">
    <property type="term" value="F:toxin activity"/>
    <property type="evidence" value="ECO:0007669"/>
    <property type="project" value="UniProtKB-KW"/>
</dbReference>
<dbReference type="RefSeq" id="XP_023935762.2">
    <property type="nucleotide sequence ID" value="XM_024079994.2"/>
</dbReference>
<comment type="similarity">
    <text evidence="1">Belongs to the peptidase S1 family.</text>
</comment>
<keyword evidence="6" id="KW-0732">Signal</keyword>
<keyword evidence="2" id="KW-0645">Protease</keyword>
<feature type="chain" id="PRO_5046884044" evidence="6">
    <location>
        <begin position="19"/>
        <end position="257"/>
    </location>
</feature>
<dbReference type="GO" id="GO:0006508">
    <property type="term" value="P:proteolysis"/>
    <property type="evidence" value="ECO:0007669"/>
    <property type="project" value="UniProtKB-KW"/>
</dbReference>
<keyword evidence="5" id="KW-1015">Disulfide bond</keyword>
<evidence type="ECO:0000256" key="3">
    <source>
        <dbReference type="ARBA" id="ARBA00022801"/>
    </source>
</evidence>
<evidence type="ECO:0000256" key="4">
    <source>
        <dbReference type="ARBA" id="ARBA00022825"/>
    </source>
</evidence>
<dbReference type="InterPro" id="IPR001314">
    <property type="entry name" value="Peptidase_S1A"/>
</dbReference>
<dbReference type="Pfam" id="PF00089">
    <property type="entry name" value="Trypsin"/>
    <property type="match status" value="1"/>
</dbReference>
<evidence type="ECO:0000256" key="2">
    <source>
        <dbReference type="ARBA" id="ARBA00022670"/>
    </source>
</evidence>
<keyword evidence="3" id="KW-0378">Hydrolase</keyword>